<dbReference type="SUPFAM" id="SSF53474">
    <property type="entry name" value="alpha/beta-Hydrolases"/>
    <property type="match status" value="1"/>
</dbReference>
<feature type="domain" description="AB hydrolase-1" evidence="1">
    <location>
        <begin position="23"/>
        <end position="132"/>
    </location>
</feature>
<dbReference type="PRINTS" id="PR00111">
    <property type="entry name" value="ABHYDROLASE"/>
</dbReference>
<protein>
    <submittedName>
        <fullName evidence="2">Unannotated protein</fullName>
    </submittedName>
</protein>
<accession>A0A6J6EQX2</accession>
<dbReference type="AlphaFoldDB" id="A0A6J6EQX2"/>
<name>A0A6J6EQX2_9ZZZZ</name>
<reference evidence="2" key="1">
    <citation type="submission" date="2020-05" db="EMBL/GenBank/DDBJ databases">
        <authorList>
            <person name="Chiriac C."/>
            <person name="Salcher M."/>
            <person name="Ghai R."/>
            <person name="Kavagutti S V."/>
        </authorList>
    </citation>
    <scope>NUCLEOTIDE SEQUENCE</scope>
</reference>
<dbReference type="EMBL" id="CAEZTS010000066">
    <property type="protein sequence ID" value="CAB4578882.1"/>
    <property type="molecule type" value="Genomic_DNA"/>
</dbReference>
<dbReference type="InterPro" id="IPR000073">
    <property type="entry name" value="AB_hydrolase_1"/>
</dbReference>
<dbReference type="Gene3D" id="3.40.50.1820">
    <property type="entry name" value="alpha/beta hydrolase"/>
    <property type="match status" value="1"/>
</dbReference>
<dbReference type="PANTHER" id="PTHR43433:SF5">
    <property type="entry name" value="AB HYDROLASE-1 DOMAIN-CONTAINING PROTEIN"/>
    <property type="match status" value="1"/>
</dbReference>
<sequence length="290" mass="31634">MSWATASDGTRLHYEVIGRRSAPPVLMIQGLGADKHLWDLQRFVLATRYRVIAHDNRGAGRSDKPFGPYTLPQMADDAMAVLDHAGIENAHVVGASMGGAISQLVGILHPERVRSLSLVCTSCSNHQWRRDLLSSWGDLALEKGMSEMTMQAARWVIGPRSLRRLWPAFSWLGPVATSRESHGFHAQVQAILDADDSLSTLLGQISVPTAVIVGNQDILTPRGDSEELADRIPTAELTVLSGAAHGLMIEHATTFNRVLGDFLTRAELAWKAQQTRTEGGRHLRAVPNAS</sequence>
<gene>
    <name evidence="2" type="ORF">UFOPK1722_00876</name>
</gene>
<dbReference type="GO" id="GO:0046503">
    <property type="term" value="P:glycerolipid catabolic process"/>
    <property type="evidence" value="ECO:0007669"/>
    <property type="project" value="TreeGrafter"/>
</dbReference>
<dbReference type="InterPro" id="IPR029058">
    <property type="entry name" value="AB_hydrolase_fold"/>
</dbReference>
<dbReference type="InterPro" id="IPR050471">
    <property type="entry name" value="AB_hydrolase"/>
</dbReference>
<evidence type="ECO:0000259" key="1">
    <source>
        <dbReference type="Pfam" id="PF00561"/>
    </source>
</evidence>
<dbReference type="PANTHER" id="PTHR43433">
    <property type="entry name" value="HYDROLASE, ALPHA/BETA FOLD FAMILY PROTEIN"/>
    <property type="match status" value="1"/>
</dbReference>
<dbReference type="Pfam" id="PF00561">
    <property type="entry name" value="Abhydrolase_1"/>
    <property type="match status" value="1"/>
</dbReference>
<organism evidence="2">
    <name type="scientific">freshwater metagenome</name>
    <dbReference type="NCBI Taxonomy" id="449393"/>
    <lineage>
        <taxon>unclassified sequences</taxon>
        <taxon>metagenomes</taxon>
        <taxon>ecological metagenomes</taxon>
    </lineage>
</organism>
<proteinExistence type="predicted"/>
<dbReference type="GO" id="GO:0004806">
    <property type="term" value="F:triacylglycerol lipase activity"/>
    <property type="evidence" value="ECO:0007669"/>
    <property type="project" value="TreeGrafter"/>
</dbReference>
<evidence type="ECO:0000313" key="2">
    <source>
        <dbReference type="EMBL" id="CAB4578882.1"/>
    </source>
</evidence>